<sequence>MRNKALALIYVFATATVAPKRRKSSKKKKKELRTVLTGEQYKTFVEIPKTGIIDDSNGAIVAWSMGLSNHTRNNFIQALKEDYKGTPKTRHQAKVFADTASPKVQKAWRRYNRMLQSDLSMVQILEKVEEMDTTVQSVDETDDEIKIKGRNCQLGSCEKWDIVIIPILQENSDYLGALKDLVGAVVGDCKWYYGYVNVKCLTKDFELVPINDPVEFSDLNCFMEKFVYNETEQIGAYERTLVEGIRKMPRTSTEFGRYILMVSNLERPFSGTDSMNATTAEFGQLDEALATRGIQLRTIRVEFVRHRVQHLDKSYFVYSQQIRNVSSNIVRISLTESDSVLSTIRPCPPLTAREKIAHYRYAKHYLAQYWIQENYRSSLIGAICLVCACFMSIGAVIFHFYEKRRENSNG</sequence>
<proteinExistence type="predicted"/>
<reference evidence="2" key="1">
    <citation type="submission" date="2022-11" db="UniProtKB">
        <authorList>
            <consortium name="WormBaseParasite"/>
        </authorList>
    </citation>
    <scope>IDENTIFICATION</scope>
</reference>
<name>A0AC34RFR9_9BILA</name>
<evidence type="ECO:0000313" key="1">
    <source>
        <dbReference type="Proteomes" id="UP000887576"/>
    </source>
</evidence>
<dbReference type="Proteomes" id="UP000887576">
    <property type="component" value="Unplaced"/>
</dbReference>
<organism evidence="1 2">
    <name type="scientific">Panagrolaimus sp. JU765</name>
    <dbReference type="NCBI Taxonomy" id="591449"/>
    <lineage>
        <taxon>Eukaryota</taxon>
        <taxon>Metazoa</taxon>
        <taxon>Ecdysozoa</taxon>
        <taxon>Nematoda</taxon>
        <taxon>Chromadorea</taxon>
        <taxon>Rhabditida</taxon>
        <taxon>Tylenchina</taxon>
        <taxon>Panagrolaimomorpha</taxon>
        <taxon>Panagrolaimoidea</taxon>
        <taxon>Panagrolaimidae</taxon>
        <taxon>Panagrolaimus</taxon>
    </lineage>
</organism>
<accession>A0AC34RFR9</accession>
<protein>
    <submittedName>
        <fullName evidence="2">Uncharacterized protein</fullName>
    </submittedName>
</protein>
<evidence type="ECO:0000313" key="2">
    <source>
        <dbReference type="WBParaSite" id="JU765_v2.g6498.t1"/>
    </source>
</evidence>
<dbReference type="WBParaSite" id="JU765_v2.g6498.t1">
    <property type="protein sequence ID" value="JU765_v2.g6498.t1"/>
    <property type="gene ID" value="JU765_v2.g6498"/>
</dbReference>